<dbReference type="STRING" id="1121365.GCA_000375365_00034"/>
<accession>A0A2N0X8R3</accession>
<feature type="transmembrane region" description="Helical" evidence="2">
    <location>
        <begin position="180"/>
        <end position="199"/>
    </location>
</feature>
<evidence type="ECO:0000313" key="4">
    <source>
        <dbReference type="Proteomes" id="UP000233249"/>
    </source>
</evidence>
<dbReference type="OrthoDB" id="4403880at2"/>
<feature type="transmembrane region" description="Helical" evidence="2">
    <location>
        <begin position="234"/>
        <end position="267"/>
    </location>
</feature>
<organism evidence="3 4">
    <name type="scientific">Corynebacterium mastitidis</name>
    <dbReference type="NCBI Taxonomy" id="161890"/>
    <lineage>
        <taxon>Bacteria</taxon>
        <taxon>Bacillati</taxon>
        <taxon>Actinomycetota</taxon>
        <taxon>Actinomycetes</taxon>
        <taxon>Mycobacteriales</taxon>
        <taxon>Corynebacteriaceae</taxon>
        <taxon>Corynebacterium</taxon>
    </lineage>
</organism>
<comment type="caution">
    <text evidence="3">The sequence shown here is derived from an EMBL/GenBank/DDBJ whole genome shotgun (WGS) entry which is preliminary data.</text>
</comment>
<sequence length="282" mass="29941">MTNPPNYPEGSSGFDAYPTYASPEQPETPEWARTTPAVGTGKANVMDAVRWAFKAVFASWYIWILGTLAIGLVIGVAAGVSFYFAGPDYSALSDAEAISYQTNTDTVLNGSVSLVQFLLTPFLLVGLLAQVTKRRISLADFFRNVPYFKVLGVSILEALLFAVIAVPLIVVLAVTGVVSGSALVVVLGTLGILLAVWLLGPLFSLWTWYAADGHGVGESIKLGVAAGKRNYPQLLLFSFLSTLVILVGGLLTLGLGLLILIPAYYLAIAHIYRQASGGQLPA</sequence>
<dbReference type="Proteomes" id="UP000233249">
    <property type="component" value="Unassembled WGS sequence"/>
</dbReference>
<dbReference type="RefSeq" id="WP_101173252.1">
    <property type="nucleotide sequence ID" value="NZ_JAKRKB010000001.1"/>
</dbReference>
<feature type="region of interest" description="Disordered" evidence="1">
    <location>
        <begin position="1"/>
        <end position="35"/>
    </location>
</feature>
<keyword evidence="2" id="KW-0472">Membrane</keyword>
<evidence type="ECO:0000313" key="3">
    <source>
        <dbReference type="EMBL" id="PKF69090.1"/>
    </source>
</evidence>
<evidence type="ECO:0000256" key="1">
    <source>
        <dbReference type="SAM" id="MobiDB-lite"/>
    </source>
</evidence>
<feature type="transmembrane region" description="Helical" evidence="2">
    <location>
        <begin position="106"/>
        <end position="129"/>
    </location>
</feature>
<proteinExistence type="predicted"/>
<feature type="transmembrane region" description="Helical" evidence="2">
    <location>
        <begin position="60"/>
        <end position="86"/>
    </location>
</feature>
<name>A0A2N0X8R3_9CORY</name>
<evidence type="ECO:0000256" key="2">
    <source>
        <dbReference type="SAM" id="Phobius"/>
    </source>
</evidence>
<evidence type="ECO:0008006" key="5">
    <source>
        <dbReference type="Google" id="ProtNLM"/>
    </source>
</evidence>
<gene>
    <name evidence="3" type="ORF">CXB45_03705</name>
</gene>
<protein>
    <recommendedName>
        <fullName evidence="5">Beta-carotene 15,15'-monooxygenase</fullName>
    </recommendedName>
</protein>
<keyword evidence="2" id="KW-1133">Transmembrane helix</keyword>
<dbReference type="AlphaFoldDB" id="A0A2N0X8R3"/>
<feature type="transmembrane region" description="Helical" evidence="2">
    <location>
        <begin position="150"/>
        <end position="174"/>
    </location>
</feature>
<keyword evidence="2" id="KW-0812">Transmembrane</keyword>
<dbReference type="EMBL" id="PJAF01000007">
    <property type="protein sequence ID" value="PKF69090.1"/>
    <property type="molecule type" value="Genomic_DNA"/>
</dbReference>
<reference evidence="3 4" key="1">
    <citation type="submission" date="2017-12" db="EMBL/GenBank/DDBJ databases">
        <title>Corynebacterium mastitidis 16-1433 Genome.</title>
        <authorList>
            <person name="Gulvik C.A."/>
        </authorList>
    </citation>
    <scope>NUCLEOTIDE SEQUENCE [LARGE SCALE GENOMIC DNA]</scope>
    <source>
        <strain evidence="3 4">16-1433</strain>
    </source>
</reference>